<feature type="domain" description="D-isomer specific 2-hydroxyacid dehydrogenase catalytic" evidence="5">
    <location>
        <begin position="26"/>
        <end position="315"/>
    </location>
</feature>
<dbReference type="Gene3D" id="3.40.50.720">
    <property type="entry name" value="NAD(P)-binding Rossmann-like Domain"/>
    <property type="match status" value="2"/>
</dbReference>
<dbReference type="RefSeq" id="WP_343945133.1">
    <property type="nucleotide sequence ID" value="NZ_BAAAHP010000196.1"/>
</dbReference>
<organism evidence="7 8">
    <name type="scientific">Pseudonocardia zijingensis</name>
    <dbReference type="NCBI Taxonomy" id="153376"/>
    <lineage>
        <taxon>Bacteria</taxon>
        <taxon>Bacillati</taxon>
        <taxon>Actinomycetota</taxon>
        <taxon>Actinomycetes</taxon>
        <taxon>Pseudonocardiales</taxon>
        <taxon>Pseudonocardiaceae</taxon>
        <taxon>Pseudonocardia</taxon>
    </lineage>
</organism>
<dbReference type="PANTHER" id="PTHR10996">
    <property type="entry name" value="2-HYDROXYACID DEHYDROGENASE-RELATED"/>
    <property type="match status" value="1"/>
</dbReference>
<evidence type="ECO:0000259" key="6">
    <source>
        <dbReference type="Pfam" id="PF02826"/>
    </source>
</evidence>
<dbReference type="EMBL" id="BAAAHP010000196">
    <property type="protein sequence ID" value="GAA0898487.1"/>
    <property type="molecule type" value="Genomic_DNA"/>
</dbReference>
<dbReference type="InterPro" id="IPR006139">
    <property type="entry name" value="D-isomer_2_OHA_DH_cat_dom"/>
</dbReference>
<keyword evidence="8" id="KW-1185">Reference proteome</keyword>
<accession>A0ABN1N9F4</accession>
<evidence type="ECO:0000313" key="7">
    <source>
        <dbReference type="EMBL" id="GAA0898487.1"/>
    </source>
</evidence>
<reference evidence="7 8" key="1">
    <citation type="journal article" date="2019" name="Int. J. Syst. Evol. Microbiol.">
        <title>The Global Catalogue of Microorganisms (GCM) 10K type strain sequencing project: providing services to taxonomists for standard genome sequencing and annotation.</title>
        <authorList>
            <consortium name="The Broad Institute Genomics Platform"/>
            <consortium name="The Broad Institute Genome Sequencing Center for Infectious Disease"/>
            <person name="Wu L."/>
            <person name="Ma J."/>
        </authorList>
    </citation>
    <scope>NUCLEOTIDE SEQUENCE [LARGE SCALE GENOMIC DNA]</scope>
    <source>
        <strain evidence="7 8">JCM 11117</strain>
    </source>
</reference>
<dbReference type="InterPro" id="IPR050223">
    <property type="entry name" value="D-isomer_2-hydroxyacid_DH"/>
</dbReference>
<dbReference type="SUPFAM" id="SSF51735">
    <property type="entry name" value="NAD(P)-binding Rossmann-fold domains"/>
    <property type="match status" value="1"/>
</dbReference>
<dbReference type="Pfam" id="PF02826">
    <property type="entry name" value="2-Hacid_dh_C"/>
    <property type="match status" value="1"/>
</dbReference>
<feature type="domain" description="D-isomer specific 2-hydroxyacid dehydrogenase NAD-binding" evidence="6">
    <location>
        <begin position="109"/>
        <end position="283"/>
    </location>
</feature>
<dbReference type="PANTHER" id="PTHR10996:SF178">
    <property type="entry name" value="2-HYDROXYACID DEHYDROGENASE YGL185C-RELATED"/>
    <property type="match status" value="1"/>
</dbReference>
<name>A0ABN1N9F4_9PSEU</name>
<dbReference type="InterPro" id="IPR036291">
    <property type="entry name" value="NAD(P)-bd_dom_sf"/>
</dbReference>
<dbReference type="SUPFAM" id="SSF52283">
    <property type="entry name" value="Formate/glycerate dehydrogenase catalytic domain-like"/>
    <property type="match status" value="1"/>
</dbReference>
<gene>
    <name evidence="7" type="ORF">GCM10009559_61030</name>
</gene>
<evidence type="ECO:0000256" key="1">
    <source>
        <dbReference type="ARBA" id="ARBA00005854"/>
    </source>
</evidence>
<protein>
    <submittedName>
        <fullName evidence="7">2-hydroxyacid dehydrogenase</fullName>
    </submittedName>
</protein>
<keyword evidence="2 4" id="KW-0560">Oxidoreductase</keyword>
<sequence>MTRPTVLMPVPMHDVVVDGCEERFELLRLWEADDPDALLEQRGADVRGLAVGGHSHIDAALFDRLPKLEVVANFGVGYDSVDVGAATERGIVVTNTPGVLDDEVADTALGLLLMTVRELGRAERYLREGRWAAEGHYPLTDLTVTGRRVGILGLGRIGEAIAQRAEAFRMTIAGYHNRTRKDSPYRYYPSLLELARDVDTLVVVVPGNASTRHLVDAEVLRALGPDGVLVNIGRGTVVDETALVEALRTRTIRAAGLDVFEDEPNVPQELIDLDNTVLLPHVGSGSEPTRRAMAQLVVDNLESWFAEGRAHTPVNA</sequence>
<keyword evidence="3" id="KW-0520">NAD</keyword>
<evidence type="ECO:0000259" key="5">
    <source>
        <dbReference type="Pfam" id="PF00389"/>
    </source>
</evidence>
<dbReference type="Pfam" id="PF00389">
    <property type="entry name" value="2-Hacid_dh"/>
    <property type="match status" value="1"/>
</dbReference>
<comment type="similarity">
    <text evidence="1 4">Belongs to the D-isomer specific 2-hydroxyacid dehydrogenase family.</text>
</comment>
<dbReference type="Proteomes" id="UP001499967">
    <property type="component" value="Unassembled WGS sequence"/>
</dbReference>
<evidence type="ECO:0000256" key="4">
    <source>
        <dbReference type="RuleBase" id="RU003719"/>
    </source>
</evidence>
<evidence type="ECO:0000256" key="3">
    <source>
        <dbReference type="ARBA" id="ARBA00023027"/>
    </source>
</evidence>
<comment type="caution">
    <text evidence="7">The sequence shown here is derived from an EMBL/GenBank/DDBJ whole genome shotgun (WGS) entry which is preliminary data.</text>
</comment>
<evidence type="ECO:0000256" key="2">
    <source>
        <dbReference type="ARBA" id="ARBA00023002"/>
    </source>
</evidence>
<proteinExistence type="inferred from homology"/>
<dbReference type="CDD" id="cd12156">
    <property type="entry name" value="HPPR"/>
    <property type="match status" value="1"/>
</dbReference>
<dbReference type="InterPro" id="IPR006140">
    <property type="entry name" value="D-isomer_DH_NAD-bd"/>
</dbReference>
<evidence type="ECO:0000313" key="8">
    <source>
        <dbReference type="Proteomes" id="UP001499967"/>
    </source>
</evidence>